<proteinExistence type="predicted"/>
<name>A0ABS2BV49_9PSED</name>
<dbReference type="Proteomes" id="UP000745663">
    <property type="component" value="Unassembled WGS sequence"/>
</dbReference>
<evidence type="ECO:0000313" key="2">
    <source>
        <dbReference type="Proteomes" id="UP000745663"/>
    </source>
</evidence>
<comment type="caution">
    <text evidence="1">The sequence shown here is derived from an EMBL/GenBank/DDBJ whole genome shotgun (WGS) entry which is preliminary data.</text>
</comment>
<keyword evidence="2" id="KW-1185">Reference proteome</keyword>
<organism evidence="1 2">
    <name type="scientific">Pseudomonas arcuscaelestis</name>
    <dbReference type="NCBI Taxonomy" id="2710591"/>
    <lineage>
        <taxon>Bacteria</taxon>
        <taxon>Pseudomonadati</taxon>
        <taxon>Pseudomonadota</taxon>
        <taxon>Gammaproteobacteria</taxon>
        <taxon>Pseudomonadales</taxon>
        <taxon>Pseudomonadaceae</taxon>
        <taxon>Pseudomonas</taxon>
    </lineage>
</organism>
<dbReference type="EMBL" id="JACOPV010000004">
    <property type="protein sequence ID" value="MBM5457345.1"/>
    <property type="molecule type" value="Genomic_DNA"/>
</dbReference>
<gene>
    <name evidence="1" type="ORF">H8F21_07145</name>
</gene>
<dbReference type="RefSeq" id="WP_203480989.1">
    <property type="nucleotide sequence ID" value="NZ_JACOPV010000004.1"/>
</dbReference>
<accession>A0ABS2BV49</accession>
<protein>
    <submittedName>
        <fullName evidence="1">Uncharacterized protein</fullName>
    </submittedName>
</protein>
<reference evidence="1 2" key="1">
    <citation type="submission" date="2020-08" db="EMBL/GenBank/DDBJ databases">
        <title>Description of novel Pseudomonas species.</title>
        <authorList>
            <person name="Duman M."/>
            <person name="Mulet M."/>
            <person name="Altun S."/>
            <person name="Saticioglu I.B."/>
            <person name="Lalucat J."/>
            <person name="Garcia-Valdes E."/>
        </authorList>
    </citation>
    <scope>NUCLEOTIDE SEQUENCE [LARGE SCALE GENOMIC DNA]</scope>
    <source>
        <strain evidence="1 2">P66</strain>
    </source>
</reference>
<sequence>MSVKTGKTVGVVDFIRSEQSPMGLFRIAPGIFIYRSYQGNAWTQSSSGTLSRSKTLRQGQ</sequence>
<evidence type="ECO:0000313" key="1">
    <source>
        <dbReference type="EMBL" id="MBM5457345.1"/>
    </source>
</evidence>